<feature type="region of interest" description="Disordered" evidence="1">
    <location>
        <begin position="108"/>
        <end position="178"/>
    </location>
</feature>
<dbReference type="EMBL" id="AZBU02000004">
    <property type="protein sequence ID" value="TKR82090.1"/>
    <property type="molecule type" value="Genomic_DNA"/>
</dbReference>
<dbReference type="AlphaFoldDB" id="A0A4U5NH80"/>
<proteinExistence type="predicted"/>
<name>A0A4U5NH80_STECR</name>
<accession>A0A4U5NH80</accession>
<evidence type="ECO:0000256" key="1">
    <source>
        <dbReference type="SAM" id="MobiDB-lite"/>
    </source>
</evidence>
<feature type="compositionally biased region" description="Low complexity" evidence="1">
    <location>
        <begin position="157"/>
        <end position="170"/>
    </location>
</feature>
<keyword evidence="3" id="KW-1185">Reference proteome</keyword>
<evidence type="ECO:0000313" key="3">
    <source>
        <dbReference type="Proteomes" id="UP000298663"/>
    </source>
</evidence>
<reference evidence="2 3" key="1">
    <citation type="journal article" date="2015" name="Genome Biol.">
        <title>Comparative genomics of Steinernema reveals deeply conserved gene regulatory networks.</title>
        <authorList>
            <person name="Dillman A.R."/>
            <person name="Macchietto M."/>
            <person name="Porter C.F."/>
            <person name="Rogers A."/>
            <person name="Williams B."/>
            <person name="Antoshechkin I."/>
            <person name="Lee M.M."/>
            <person name="Goodwin Z."/>
            <person name="Lu X."/>
            <person name="Lewis E.E."/>
            <person name="Goodrich-Blair H."/>
            <person name="Stock S.P."/>
            <person name="Adams B.J."/>
            <person name="Sternberg P.W."/>
            <person name="Mortazavi A."/>
        </authorList>
    </citation>
    <scope>NUCLEOTIDE SEQUENCE [LARGE SCALE GENOMIC DNA]</scope>
    <source>
        <strain evidence="2 3">ALL</strain>
    </source>
</reference>
<organism evidence="2 3">
    <name type="scientific">Steinernema carpocapsae</name>
    <name type="common">Entomopathogenic nematode</name>
    <dbReference type="NCBI Taxonomy" id="34508"/>
    <lineage>
        <taxon>Eukaryota</taxon>
        <taxon>Metazoa</taxon>
        <taxon>Ecdysozoa</taxon>
        <taxon>Nematoda</taxon>
        <taxon>Chromadorea</taxon>
        <taxon>Rhabditida</taxon>
        <taxon>Tylenchina</taxon>
        <taxon>Panagrolaimomorpha</taxon>
        <taxon>Strongyloidoidea</taxon>
        <taxon>Steinernematidae</taxon>
        <taxon>Steinernema</taxon>
    </lineage>
</organism>
<evidence type="ECO:0008006" key="4">
    <source>
        <dbReference type="Google" id="ProtNLM"/>
    </source>
</evidence>
<dbReference type="Proteomes" id="UP000298663">
    <property type="component" value="Unassembled WGS sequence"/>
</dbReference>
<evidence type="ECO:0000313" key="2">
    <source>
        <dbReference type="EMBL" id="TKR82090.1"/>
    </source>
</evidence>
<protein>
    <recommendedName>
        <fullName evidence="4">C2H2-type domain-containing protein</fullName>
    </recommendedName>
</protein>
<gene>
    <name evidence="2" type="ORF">L596_015864</name>
</gene>
<comment type="caution">
    <text evidence="2">The sequence shown here is derived from an EMBL/GenBank/DDBJ whole genome shotgun (WGS) entry which is preliminary data.</text>
</comment>
<feature type="compositionally biased region" description="Basic and acidic residues" evidence="1">
    <location>
        <begin position="139"/>
        <end position="152"/>
    </location>
</feature>
<reference evidence="2 3" key="2">
    <citation type="journal article" date="2019" name="G3 (Bethesda)">
        <title>Hybrid Assembly of the Genome of the Entomopathogenic Nematode Steinernema carpocapsae Identifies the X-Chromosome.</title>
        <authorList>
            <person name="Serra L."/>
            <person name="Macchietto M."/>
            <person name="Macias-Munoz A."/>
            <person name="McGill C.J."/>
            <person name="Rodriguez I.M."/>
            <person name="Rodriguez B."/>
            <person name="Murad R."/>
            <person name="Mortazavi A."/>
        </authorList>
    </citation>
    <scope>NUCLEOTIDE SEQUENCE [LARGE SCALE GENOMIC DNA]</scope>
    <source>
        <strain evidence="2 3">ALL</strain>
    </source>
</reference>
<feature type="compositionally biased region" description="Polar residues" evidence="1">
    <location>
        <begin position="129"/>
        <end position="138"/>
    </location>
</feature>
<sequence length="223" mass="25521">MVTEHAEAADQTAGRLQKCTDTACGSKRKVRCKSDRSMIEHILKFHSPTTCACPVAGCRKKNGRVYDIQAHLKDKHKNCDPAHRKILKNQGRRARKFAERQIDWFFPMQPQMKRESEGEATEVVEVATQSSKRTSAPQRRNDVPRPETRESTLPDLQSPQSTPTPQRQSTKIVFNDNSDDDLVVEKHVVRAAPDPHVVFRDYHKKYGPVRARPVEWRLSPSML</sequence>